<dbReference type="SUPFAM" id="SSF55608">
    <property type="entry name" value="Homing endonucleases"/>
    <property type="match status" value="1"/>
</dbReference>
<dbReference type="SUPFAM" id="SSF48168">
    <property type="entry name" value="R1 subunit of ribonucleotide reductase, N-terminal domain"/>
    <property type="match status" value="1"/>
</dbReference>
<dbReference type="InterPro" id="IPR013509">
    <property type="entry name" value="RNR_lsu_N"/>
</dbReference>
<dbReference type="OrthoDB" id="9762933at2"/>
<evidence type="ECO:0000256" key="8">
    <source>
        <dbReference type="ARBA" id="ARBA00023116"/>
    </source>
</evidence>
<keyword evidence="15" id="KW-1185">Reference proteome</keyword>
<dbReference type="Pfam" id="PF14528">
    <property type="entry name" value="LAGLIDADG_3"/>
    <property type="match status" value="1"/>
</dbReference>
<reference evidence="15" key="1">
    <citation type="submission" date="2017-09" db="EMBL/GenBank/DDBJ databases">
        <authorList>
            <person name="Varghese N."/>
            <person name="Submissions S."/>
        </authorList>
    </citation>
    <scope>NUCLEOTIDE SEQUENCE [LARGE SCALE GENOMIC DNA]</scope>
    <source>
        <strain evidence="15">DSM 15103</strain>
    </source>
</reference>
<dbReference type="Gene3D" id="2.170.16.10">
    <property type="entry name" value="Hedgehog/Intein (Hint) domain"/>
    <property type="match status" value="1"/>
</dbReference>
<dbReference type="InterPro" id="IPR003587">
    <property type="entry name" value="Hint_dom_N"/>
</dbReference>
<evidence type="ECO:0000256" key="10">
    <source>
        <dbReference type="PROSITE-ProRule" id="PRU00492"/>
    </source>
</evidence>
<dbReference type="Pfam" id="PF02867">
    <property type="entry name" value="Ribonuc_red_lgC"/>
    <property type="match status" value="2"/>
</dbReference>
<dbReference type="EMBL" id="OBEI01000008">
    <property type="protein sequence ID" value="SNZ09975.1"/>
    <property type="molecule type" value="Genomic_DNA"/>
</dbReference>
<dbReference type="InterPro" id="IPR003586">
    <property type="entry name" value="Hint_dom_C"/>
</dbReference>
<dbReference type="Pfam" id="PF03477">
    <property type="entry name" value="ATP-cone"/>
    <property type="match status" value="1"/>
</dbReference>
<proteinExistence type="inferred from homology"/>
<dbReference type="PROSITE" id="PS50819">
    <property type="entry name" value="INTEIN_ENDONUCLEASE"/>
    <property type="match status" value="1"/>
</dbReference>
<evidence type="ECO:0000256" key="1">
    <source>
        <dbReference type="ARBA" id="ARBA00010406"/>
    </source>
</evidence>
<comment type="function">
    <text evidence="11">Provides the precursors necessary for DNA synthesis. Catalyzes the biosynthesis of deoxyribonucleotides from the corresponding ribonucleotides.</text>
</comment>
<dbReference type="InterPro" id="IPR006141">
    <property type="entry name" value="Intein_N"/>
</dbReference>
<dbReference type="GO" id="GO:0005971">
    <property type="term" value="C:ribonucleoside-diphosphate reductase complex"/>
    <property type="evidence" value="ECO:0007669"/>
    <property type="project" value="TreeGrafter"/>
</dbReference>
<evidence type="ECO:0000256" key="2">
    <source>
        <dbReference type="ARBA" id="ARBA00012274"/>
    </source>
</evidence>
<dbReference type="Gene3D" id="3.20.70.20">
    <property type="match status" value="2"/>
</dbReference>
<dbReference type="InterPro" id="IPR005144">
    <property type="entry name" value="ATP-cone_dom"/>
</dbReference>
<dbReference type="GO" id="GO:0009263">
    <property type="term" value="P:deoxyribonucleotide biosynthetic process"/>
    <property type="evidence" value="ECO:0007669"/>
    <property type="project" value="UniProtKB-KW"/>
</dbReference>
<keyword evidence="3 10" id="KW-0547">Nucleotide-binding</keyword>
<evidence type="ECO:0000256" key="3">
    <source>
        <dbReference type="ARBA" id="ARBA00022741"/>
    </source>
</evidence>
<accession>A0A285NKK0</accession>
<dbReference type="GO" id="GO:0004519">
    <property type="term" value="F:endonuclease activity"/>
    <property type="evidence" value="ECO:0007669"/>
    <property type="project" value="InterPro"/>
</dbReference>
<dbReference type="GO" id="GO:0016539">
    <property type="term" value="P:intein-mediated protein splicing"/>
    <property type="evidence" value="ECO:0007669"/>
    <property type="project" value="InterPro"/>
</dbReference>
<keyword evidence="6" id="KW-0651">Protein splicing</keyword>
<dbReference type="GO" id="GO:0005524">
    <property type="term" value="F:ATP binding"/>
    <property type="evidence" value="ECO:0007669"/>
    <property type="project" value="UniProtKB-UniRule"/>
</dbReference>
<evidence type="ECO:0000313" key="14">
    <source>
        <dbReference type="EMBL" id="SNZ09975.1"/>
    </source>
</evidence>
<dbReference type="PRINTS" id="PR00379">
    <property type="entry name" value="INTEIN"/>
</dbReference>
<keyword evidence="4" id="KW-0068">Autocatalytic cleavage</keyword>
<evidence type="ECO:0000259" key="13">
    <source>
        <dbReference type="PROSITE" id="PS51161"/>
    </source>
</evidence>
<dbReference type="PROSITE" id="PS51161">
    <property type="entry name" value="ATP_CONE"/>
    <property type="match status" value="1"/>
</dbReference>
<evidence type="ECO:0000256" key="6">
    <source>
        <dbReference type="ARBA" id="ARBA00023000"/>
    </source>
</evidence>
<dbReference type="InterPro" id="IPR000788">
    <property type="entry name" value="RNR_lg_C"/>
</dbReference>
<evidence type="ECO:0000256" key="9">
    <source>
        <dbReference type="ARBA" id="ARBA00047754"/>
    </source>
</evidence>
<dbReference type="NCBIfam" id="TIGR01445">
    <property type="entry name" value="intein_Nterm"/>
    <property type="match status" value="1"/>
</dbReference>
<evidence type="ECO:0000256" key="5">
    <source>
        <dbReference type="ARBA" id="ARBA00022840"/>
    </source>
</evidence>
<dbReference type="InterPro" id="IPR006142">
    <property type="entry name" value="INTEIN"/>
</dbReference>
<dbReference type="AlphaFoldDB" id="A0A285NKK0"/>
<dbReference type="CDD" id="cd00081">
    <property type="entry name" value="Hint"/>
    <property type="match status" value="1"/>
</dbReference>
<dbReference type="SMART" id="SM00306">
    <property type="entry name" value="HintN"/>
    <property type="match status" value="1"/>
</dbReference>
<keyword evidence="7 11" id="KW-0560">Oxidoreductase</keyword>
<protein>
    <recommendedName>
        <fullName evidence="2 11">Ribonucleoside-diphosphate reductase</fullName>
        <ecNumber evidence="2 11">1.17.4.1</ecNumber>
    </recommendedName>
</protein>
<dbReference type="SUPFAM" id="SSF51998">
    <property type="entry name" value="PFL-like glycyl radical enzymes"/>
    <property type="match status" value="1"/>
</dbReference>
<evidence type="ECO:0000313" key="15">
    <source>
        <dbReference type="Proteomes" id="UP000219036"/>
    </source>
</evidence>
<dbReference type="InterPro" id="IPR004860">
    <property type="entry name" value="LAGLIDADG_dom"/>
</dbReference>
<feature type="domain" description="DOD-type homing endonuclease" evidence="12">
    <location>
        <begin position="560"/>
        <end position="718"/>
    </location>
</feature>
<dbReference type="InterPro" id="IPR008926">
    <property type="entry name" value="RNR_R1-su_N"/>
</dbReference>
<dbReference type="RefSeq" id="WP_097000848.1">
    <property type="nucleotide sequence ID" value="NZ_OBEI01000008.1"/>
</dbReference>
<dbReference type="Gene3D" id="3.10.28.10">
    <property type="entry name" value="Homing endonucleases"/>
    <property type="match status" value="1"/>
</dbReference>
<feature type="domain" description="ATP-cone" evidence="13">
    <location>
        <begin position="3"/>
        <end position="96"/>
    </location>
</feature>
<evidence type="ECO:0000256" key="4">
    <source>
        <dbReference type="ARBA" id="ARBA00022813"/>
    </source>
</evidence>
<evidence type="ECO:0000256" key="7">
    <source>
        <dbReference type="ARBA" id="ARBA00023002"/>
    </source>
</evidence>
<dbReference type="InterPro" id="IPR030934">
    <property type="entry name" value="Intein_C"/>
</dbReference>
<dbReference type="PROSITE" id="PS50817">
    <property type="entry name" value="INTEIN_N_TER"/>
    <property type="match status" value="1"/>
</dbReference>
<dbReference type="InterPro" id="IPR004042">
    <property type="entry name" value="Intein_endonuc_central"/>
</dbReference>
<comment type="catalytic activity">
    <reaction evidence="9 11">
        <text>a 2'-deoxyribonucleoside 5'-diphosphate + [thioredoxin]-disulfide + H2O = a ribonucleoside 5'-diphosphate + [thioredoxin]-dithiol</text>
        <dbReference type="Rhea" id="RHEA:23252"/>
        <dbReference type="Rhea" id="RHEA-COMP:10698"/>
        <dbReference type="Rhea" id="RHEA-COMP:10700"/>
        <dbReference type="ChEBI" id="CHEBI:15377"/>
        <dbReference type="ChEBI" id="CHEBI:29950"/>
        <dbReference type="ChEBI" id="CHEBI:50058"/>
        <dbReference type="ChEBI" id="CHEBI:57930"/>
        <dbReference type="ChEBI" id="CHEBI:73316"/>
        <dbReference type="EC" id="1.17.4.1"/>
    </reaction>
</comment>
<comment type="similarity">
    <text evidence="1 11">Belongs to the ribonucleoside diphosphate reductase large chain family.</text>
</comment>
<dbReference type="GO" id="GO:0004748">
    <property type="term" value="F:ribonucleoside-diphosphate reductase activity, thioredoxin disulfide as acceptor"/>
    <property type="evidence" value="ECO:0007669"/>
    <property type="project" value="UniProtKB-EC"/>
</dbReference>
<organism evidence="14 15">
    <name type="scientific">Persephonella hydrogeniphila</name>
    <dbReference type="NCBI Taxonomy" id="198703"/>
    <lineage>
        <taxon>Bacteria</taxon>
        <taxon>Pseudomonadati</taxon>
        <taxon>Aquificota</taxon>
        <taxon>Aquificia</taxon>
        <taxon>Aquificales</taxon>
        <taxon>Hydrogenothermaceae</taxon>
        <taxon>Persephonella</taxon>
    </lineage>
</organism>
<dbReference type="SMART" id="SM00305">
    <property type="entry name" value="HintC"/>
    <property type="match status" value="1"/>
</dbReference>
<dbReference type="EC" id="1.17.4.1" evidence="2 11"/>
<evidence type="ECO:0000256" key="11">
    <source>
        <dbReference type="RuleBase" id="RU003410"/>
    </source>
</evidence>
<evidence type="ECO:0000259" key="12">
    <source>
        <dbReference type="PROSITE" id="PS50819"/>
    </source>
</evidence>
<dbReference type="Pfam" id="PF00317">
    <property type="entry name" value="Ribonuc_red_lgN"/>
    <property type="match status" value="1"/>
</dbReference>
<name>A0A285NKK0_9AQUI</name>
<keyword evidence="8 11" id="KW-0215">Deoxyribonucleotide synthesis</keyword>
<gene>
    <name evidence="14" type="ORF">SAMN06265182_1692</name>
</gene>
<dbReference type="UniPathway" id="UPA00326"/>
<dbReference type="SUPFAM" id="SSF51294">
    <property type="entry name" value="Hedgehog/intein (Hint) domain"/>
    <property type="match status" value="1"/>
</dbReference>
<dbReference type="Proteomes" id="UP000219036">
    <property type="component" value="Unassembled WGS sequence"/>
</dbReference>
<keyword evidence="5 10" id="KW-0067">ATP-binding</keyword>
<dbReference type="PANTHER" id="PTHR11573">
    <property type="entry name" value="RIBONUCLEOSIDE-DIPHOSPHATE REDUCTASE LARGE CHAIN"/>
    <property type="match status" value="1"/>
</dbReference>
<dbReference type="InterPro" id="IPR036844">
    <property type="entry name" value="Hint_dom_sf"/>
</dbReference>
<dbReference type="PANTHER" id="PTHR11573:SF6">
    <property type="entry name" value="RIBONUCLEOSIDE-DIPHOSPHATE REDUCTASE LARGE SUBUNIT"/>
    <property type="match status" value="1"/>
</dbReference>
<dbReference type="NCBIfam" id="TIGR01443">
    <property type="entry name" value="intein_Cterm"/>
    <property type="match status" value="1"/>
</dbReference>
<dbReference type="InterPro" id="IPR039718">
    <property type="entry name" value="Rrm1"/>
</dbReference>
<dbReference type="InterPro" id="IPR027434">
    <property type="entry name" value="Homing_endonucl"/>
</dbReference>
<sequence>MQRTVVKRDGTEEKFQMKKLINAIFALFEGMDLPDDWEIAFKIAKELDLKIPERVTTHELDTLVLKAIEQLIPTHYIYDTLAARQLLKLINREIDKRFSSFKEAVEFGVREGLYKEELLNFDLDRLEDAIVYQRDRNLDYFGLTTLKDRYFTRDREDKIIEKPQWFFMRVAMGIGNNEEEVIRIYDKISKLEYLHSTPTLYNSGTTTNQYSSCYVNVVEDSLESIMDKAKETAFLAKYAGGVGTDITRLRATGSKIHSLNAKSSGPIPFIKIFDTIVNAIQQGGRRRSSQVMYMQPWHVDIDSFLDLRETTGNPYFRTPSLNTALWMPDEMMRRIKEGEPLYFFDPAECPELITSWGEEFKKKYEECIKKAEEGKLKIWKKEEDSKGWFNRYLFKLAKTGHPWLTFKDRHNEHNPCPEYSVINSSNLCVTGDTRLATQWGLVTAKELYEKGEPIVATYDKRTDGNWREKGVSTAQCLKMFKTKENADVYEVITKEGYRIKATDWHEFYRVVPNKLEKGKYARDYKIEKVKLSELKPGDKLLIQSGEGQFGNEGYYEVGLLTGLIAGDGTFAERNGHKTVYIDLYDEEISLSEMILESINEIIERENYTSGNNRIYTNTLPKVINHTKNSKKVRFANNRLAKILEKKYRFNKENKLSVPEFVFKGARETIIGYLQGLFTADATVNIIKNNGIPTFSIQLASKSKKLLEEVQILLANFGIKSSISKMRDKEEAHFSYITKSGEEKVYDANPLYRLLINGNNAIKFIEKIGFLGSKQRKALKILEERESLGYPRYSRKDEHFFAIIDEIRYAGKEDVYDTTQLYNHSLIFNGIVTGNCTEISIPNSPESTAVCTLASVNLAKHVRRDKTDINWDKLKDTIETMVVALDNILDKNFYPSEESRKNTMDLRPLGIGLMGFAETLVELGIPYDSDEAVKFAEKVAKFMRETAYKKSEELAKERGAFPHYEEMKKAGKPYPYPPRRNAVLLAVAPTASISIIAGTTSSIDSYFSNVYSRDTLSGKFIVVNKQLMKKLEEIDMWNEEMSQKIKANGGSIQYIEELDGKINKELFKGAYEIHPKRQIEIAAAFQKYIDQAVSKSIYIEEDLRDDMFDIYMYAWEKGLKSTYYCFIDKTVKGEKYTQKVNKRGTRRGFGLRKSSETAKTKAEEDIEQIEKMAREKYGDEVVDKVKSGDIEGCPTDPLLNKICPSCE</sequence>